<dbReference type="AlphaFoldDB" id="A0A1R2BB65"/>
<feature type="coiled-coil region" evidence="1">
    <location>
        <begin position="112"/>
        <end position="146"/>
    </location>
</feature>
<dbReference type="Proteomes" id="UP000187209">
    <property type="component" value="Unassembled WGS sequence"/>
</dbReference>
<evidence type="ECO:0000313" key="2">
    <source>
        <dbReference type="EMBL" id="OMJ74043.1"/>
    </source>
</evidence>
<name>A0A1R2BB65_9CILI</name>
<dbReference type="EMBL" id="MPUH01000778">
    <property type="protein sequence ID" value="OMJ74043.1"/>
    <property type="molecule type" value="Genomic_DNA"/>
</dbReference>
<sequence>MENKTCCFFNRNSSSSKQSASAKIKELEDEIKQYSQTIEKLTSEKEKFKGELDQSNLTNEKLSRDKEELVKQLHQCNETILGNDLKIVEMQKDYDIHKSSHDKNVQTHLLTLEKLRVEIQKKDSEIDRLSKNYIELEKLKISIEEDNKKNIDKILELNLKSQPFTDEIAYLKQKLQESDIINSSLKDANSNSNIKIESLSSQLENYLITIDYYKNELEKYCTTIESYKYSYNALNDSFNKLQENYTQLGCSYNALNDTYNKLQENYAQLEYSRNLLLEQNKIFQQNNVEVTKKISSSNDMINKLAAEKDALNKLLGDTVHERDRAENDKTLLLNEIREKTEFTVLLEDNKRMQNTIIEQQNEMDKLIHEREINRNSKDDIYYNQIIEELTKKLESFQSAE</sequence>
<evidence type="ECO:0000313" key="3">
    <source>
        <dbReference type="Proteomes" id="UP000187209"/>
    </source>
</evidence>
<accession>A0A1R2BB65</accession>
<proteinExistence type="predicted"/>
<evidence type="ECO:0000256" key="1">
    <source>
        <dbReference type="SAM" id="Coils"/>
    </source>
</evidence>
<reference evidence="2 3" key="1">
    <citation type="submission" date="2016-11" db="EMBL/GenBank/DDBJ databases">
        <title>The macronuclear genome of Stentor coeruleus: a giant cell with tiny introns.</title>
        <authorList>
            <person name="Slabodnick M."/>
            <person name="Ruby J.G."/>
            <person name="Reiff S.B."/>
            <person name="Swart E.C."/>
            <person name="Gosai S."/>
            <person name="Prabakaran S."/>
            <person name="Witkowska E."/>
            <person name="Larue G.E."/>
            <person name="Fisher S."/>
            <person name="Freeman R.M."/>
            <person name="Gunawardena J."/>
            <person name="Chu W."/>
            <person name="Stover N.A."/>
            <person name="Gregory B.D."/>
            <person name="Nowacki M."/>
            <person name="Derisi J."/>
            <person name="Roy S.W."/>
            <person name="Marshall W.F."/>
            <person name="Sood P."/>
        </authorList>
    </citation>
    <scope>NUCLEOTIDE SEQUENCE [LARGE SCALE GENOMIC DNA]</scope>
    <source>
        <strain evidence="2">WM001</strain>
    </source>
</reference>
<keyword evidence="1" id="KW-0175">Coiled coil</keyword>
<protein>
    <submittedName>
        <fullName evidence="2">Uncharacterized protein</fullName>
    </submittedName>
</protein>
<gene>
    <name evidence="2" type="ORF">SteCoe_27129</name>
</gene>
<comment type="caution">
    <text evidence="2">The sequence shown here is derived from an EMBL/GenBank/DDBJ whole genome shotgun (WGS) entry which is preliminary data.</text>
</comment>
<keyword evidence="3" id="KW-1185">Reference proteome</keyword>
<organism evidence="2 3">
    <name type="scientific">Stentor coeruleus</name>
    <dbReference type="NCBI Taxonomy" id="5963"/>
    <lineage>
        <taxon>Eukaryota</taxon>
        <taxon>Sar</taxon>
        <taxon>Alveolata</taxon>
        <taxon>Ciliophora</taxon>
        <taxon>Postciliodesmatophora</taxon>
        <taxon>Heterotrichea</taxon>
        <taxon>Heterotrichida</taxon>
        <taxon>Stentoridae</taxon>
        <taxon>Stentor</taxon>
    </lineage>
</organism>
<feature type="coiled-coil region" evidence="1">
    <location>
        <begin position="10"/>
        <end position="79"/>
    </location>
</feature>
<feature type="coiled-coil region" evidence="1">
    <location>
        <begin position="252"/>
        <end position="279"/>
    </location>
</feature>